<evidence type="ECO:0000313" key="4">
    <source>
        <dbReference type="Proteomes" id="UP001589532"/>
    </source>
</evidence>
<proteinExistence type="predicted"/>
<keyword evidence="4" id="KW-1185">Reference proteome</keyword>
<keyword evidence="2" id="KW-0472">Membrane</keyword>
<dbReference type="EMBL" id="JBHMBW010000023">
    <property type="protein sequence ID" value="MFB9626561.1"/>
    <property type="molecule type" value="Genomic_DNA"/>
</dbReference>
<organism evidence="3 4">
    <name type="scientific">Nonomuraea helvata</name>
    <dbReference type="NCBI Taxonomy" id="37484"/>
    <lineage>
        <taxon>Bacteria</taxon>
        <taxon>Bacillati</taxon>
        <taxon>Actinomycetota</taxon>
        <taxon>Actinomycetes</taxon>
        <taxon>Streptosporangiales</taxon>
        <taxon>Streptosporangiaceae</taxon>
        <taxon>Nonomuraea</taxon>
    </lineage>
</organism>
<accession>A0ABV5S7S3</accession>
<keyword evidence="2" id="KW-0812">Transmembrane</keyword>
<comment type="caution">
    <text evidence="3">The sequence shown here is derived from an EMBL/GenBank/DDBJ whole genome shotgun (WGS) entry which is preliminary data.</text>
</comment>
<reference evidence="3 4" key="1">
    <citation type="submission" date="2024-09" db="EMBL/GenBank/DDBJ databases">
        <authorList>
            <person name="Sun Q."/>
            <person name="Mori K."/>
        </authorList>
    </citation>
    <scope>NUCLEOTIDE SEQUENCE [LARGE SCALE GENOMIC DNA]</scope>
    <source>
        <strain evidence="3 4">JCM 3143</strain>
    </source>
</reference>
<evidence type="ECO:0008006" key="5">
    <source>
        <dbReference type="Google" id="ProtNLM"/>
    </source>
</evidence>
<feature type="region of interest" description="Disordered" evidence="1">
    <location>
        <begin position="382"/>
        <end position="402"/>
    </location>
</feature>
<keyword evidence="2" id="KW-1133">Transmembrane helix</keyword>
<gene>
    <name evidence="3" type="ORF">ACFFSA_26035</name>
</gene>
<evidence type="ECO:0000256" key="1">
    <source>
        <dbReference type="SAM" id="MobiDB-lite"/>
    </source>
</evidence>
<protein>
    <recommendedName>
        <fullName evidence="5">LigA protein</fullName>
    </recommendedName>
</protein>
<feature type="compositionally biased region" description="Basic and acidic residues" evidence="1">
    <location>
        <begin position="389"/>
        <end position="402"/>
    </location>
</feature>
<dbReference type="RefSeq" id="WP_345000967.1">
    <property type="nucleotide sequence ID" value="NZ_BAAAXV010000009.1"/>
</dbReference>
<dbReference type="Proteomes" id="UP001589532">
    <property type="component" value="Unassembled WGS sequence"/>
</dbReference>
<evidence type="ECO:0000256" key="2">
    <source>
        <dbReference type="SAM" id="Phobius"/>
    </source>
</evidence>
<sequence length="402" mass="44102">MDELDLLARSLPDAPPPSAEVVERARARLSAAQHEPTRRSVRFGPVRPSARFDATLPSLKFRPVRRRFGWALGTAVVTIAVVMAVVTLVSNMTAVPAPVLVPPRGNDALRQLADRVAKLPDDSGAYWRRSLVDDGLTRVRAGGETFNAIFSTRLELWQPRDPGDTFQNQIEDLGLRPATPADERAWRAAGSPAKVQRVCTPGTQAGDCPKLAMKSKNPDCRYTRTVQPDGLLGDRRVGEVTVAELAALPTDDRGLREWVRGRWAAMGRKVKQTDDEVLARSRFLLEMPIRPAARAAVLRLLADLPTTDVRGRATDPLGRAGLEVDLVKGKRSFREFGKDDEVTEDHTTILDLRTGVILADVTAAGESTEGLPKGTIVDYMASTSESGWTDDRPQRPRDCRHG</sequence>
<feature type="transmembrane region" description="Helical" evidence="2">
    <location>
        <begin position="68"/>
        <end position="89"/>
    </location>
</feature>
<name>A0ABV5S7S3_9ACTN</name>
<evidence type="ECO:0000313" key="3">
    <source>
        <dbReference type="EMBL" id="MFB9626561.1"/>
    </source>
</evidence>